<feature type="compositionally biased region" description="Basic and acidic residues" evidence="1">
    <location>
        <begin position="529"/>
        <end position="553"/>
    </location>
</feature>
<feature type="compositionally biased region" description="Basic and acidic residues" evidence="1">
    <location>
        <begin position="497"/>
        <end position="510"/>
    </location>
</feature>
<feature type="compositionally biased region" description="Polar residues" evidence="1">
    <location>
        <begin position="375"/>
        <end position="390"/>
    </location>
</feature>
<name>A0A8A3PGT7_9HELO</name>
<feature type="region of interest" description="Disordered" evidence="1">
    <location>
        <begin position="353"/>
        <end position="413"/>
    </location>
</feature>
<organism evidence="2 3">
    <name type="scientific">Monilinia vaccinii-corymbosi</name>
    <dbReference type="NCBI Taxonomy" id="61207"/>
    <lineage>
        <taxon>Eukaryota</taxon>
        <taxon>Fungi</taxon>
        <taxon>Dikarya</taxon>
        <taxon>Ascomycota</taxon>
        <taxon>Pezizomycotina</taxon>
        <taxon>Leotiomycetes</taxon>
        <taxon>Helotiales</taxon>
        <taxon>Sclerotiniaceae</taxon>
        <taxon>Monilinia</taxon>
    </lineage>
</organism>
<evidence type="ECO:0000313" key="3">
    <source>
        <dbReference type="Proteomes" id="UP000672032"/>
    </source>
</evidence>
<feature type="region of interest" description="Disordered" evidence="1">
    <location>
        <begin position="904"/>
        <end position="973"/>
    </location>
</feature>
<proteinExistence type="predicted"/>
<feature type="compositionally biased region" description="Polar residues" evidence="1">
    <location>
        <begin position="701"/>
        <end position="710"/>
    </location>
</feature>
<dbReference type="Proteomes" id="UP000672032">
    <property type="component" value="Chromosome 4"/>
</dbReference>
<feature type="compositionally biased region" description="Basic and acidic residues" evidence="1">
    <location>
        <begin position="462"/>
        <end position="474"/>
    </location>
</feature>
<feature type="region of interest" description="Disordered" evidence="1">
    <location>
        <begin position="990"/>
        <end position="1041"/>
    </location>
</feature>
<feature type="region of interest" description="Disordered" evidence="1">
    <location>
        <begin position="435"/>
        <end position="474"/>
    </location>
</feature>
<sequence>MLTMLRVPPRGGEDSDTTEEIVRQGYPYYIKKNNGHVAMARNVPRRRESKRISLLGQAFGIREPKRRSSVDALEQKKKKRKKKPVQYLLHPQVPFPAPLPPQQFPNFPPPFAPIIPQQPFAGPNNFVAANSGFPSFHPMPGFPPPPIPAPAPVQPVRWAFPRKEPNPPSVEELLKAETDFIKRAKSNSRRRGREHNDHTEIKTTTTTTITKHICARCKRDRSMKYHLDHPTKAGEIPPPGFCRRCRRNATSTSSSSSDDSDDDSSRKHGDGGRWRRKERGAKKKDRRHSKSRLHAVEVPSRAERRDNVRSNDYRDEIIVEEEAVHERKSQSQRSYTRTREGDLASAYRRYARNREEDAILSDGDPTAKESKVRINITNQSSSATPPSLTPETREKLVHFDQPTGKSNYSQAASARNLQDQYKYVEPLRFATSHASLPRSARVSREPLPSLRTRNHAQRRRSERAPPEQTYDHDIREQVYDPLPRHHSDDEDIIVVETEHEQPKSRTESRTQPRHHPRTRSSDEDVITVETEHKSPAIRTEYREEMGKYEERRRSPVRTPVRTRETYITSEIDQYGNRTQYKWTASSSSSSPPQRSIPSSHHTSASVNRSSTANVRHYSDSSEEYQRALAIAYQNLPDPGPRRRPRNSFRSSGGGFDGAHTPPEVPDPPTDNGFWEPRNARMLARGTQSRGRGRSTFQSYVSRVPQHQSTPRGHGQPWKNASSIDRRNQGQEQYNKSHHSRISDSQTSSGSMVTQSDSLRTSSPPDSPEANTNSTAQSMTPRPVSVHETTDSGNEVESTADLPSLKATLSRKPVDPSHRQHDKNHDIGLASQKYKDKLGSYASYVEYVTPNDRICSKDKAIADGDDDDNNPTILDDATDLTLRTARSMAAIKARIHARRVSFAENDEFEPTPEQSRDNFWGADNNENQSWGDNSNDANGDDSWAATTSSNDFWSPDDGTGGVPPDVGSYSGPPNVNANNLDFGGTTNTCGFDYAKGFAPTSKTKSGHNNNTGGDGSDGNNEGGDQEIEDEWGPIPAFSSLGI</sequence>
<protein>
    <submittedName>
        <fullName evidence="2">Uncharacterized protein</fullName>
    </submittedName>
</protein>
<feature type="region of interest" description="Disordered" evidence="1">
    <location>
        <begin position="182"/>
        <end position="205"/>
    </location>
</feature>
<accession>A0A8A3PGT7</accession>
<feature type="compositionally biased region" description="Polar residues" evidence="1">
    <location>
        <begin position="403"/>
        <end position="413"/>
    </location>
</feature>
<feature type="compositionally biased region" description="Basic residues" evidence="1">
    <location>
        <begin position="183"/>
        <end position="193"/>
    </location>
</feature>
<feature type="compositionally biased region" description="Low complexity" evidence="1">
    <location>
        <begin position="585"/>
        <end position="599"/>
    </location>
</feature>
<feature type="compositionally biased region" description="Polar residues" evidence="1">
    <location>
        <begin position="566"/>
        <end position="584"/>
    </location>
</feature>
<gene>
    <name evidence="2" type="ORF">DSL72_006106</name>
</gene>
<feature type="compositionally biased region" description="Basic and acidic residues" evidence="1">
    <location>
        <begin position="65"/>
        <end position="75"/>
    </location>
</feature>
<feature type="region of interest" description="Disordered" evidence="1">
    <location>
        <begin position="228"/>
        <end position="309"/>
    </location>
</feature>
<feature type="region of interest" description="Disordered" evidence="1">
    <location>
        <begin position="65"/>
        <end position="84"/>
    </location>
</feature>
<feature type="compositionally biased region" description="Basic and acidic residues" evidence="1">
    <location>
        <begin position="300"/>
        <end position="309"/>
    </location>
</feature>
<dbReference type="AlphaFoldDB" id="A0A8A3PGT7"/>
<feature type="compositionally biased region" description="Low complexity" evidence="1">
    <location>
        <begin position="928"/>
        <end position="944"/>
    </location>
</feature>
<evidence type="ECO:0000256" key="1">
    <source>
        <dbReference type="SAM" id="MobiDB-lite"/>
    </source>
</evidence>
<feature type="region of interest" description="Disordered" evidence="1">
    <location>
        <begin position="497"/>
        <end position="620"/>
    </location>
</feature>
<feature type="compositionally biased region" description="Basic and acidic residues" evidence="1">
    <location>
        <begin position="263"/>
        <end position="273"/>
    </location>
</feature>
<feature type="compositionally biased region" description="Polar residues" evidence="1">
    <location>
        <begin position="600"/>
        <end position="613"/>
    </location>
</feature>
<dbReference type="OrthoDB" id="5415512at2759"/>
<feature type="compositionally biased region" description="Basic residues" evidence="1">
    <location>
        <begin position="274"/>
        <end position="293"/>
    </location>
</feature>
<feature type="compositionally biased region" description="Polar residues" evidence="1">
    <location>
        <begin position="742"/>
        <end position="779"/>
    </location>
</feature>
<feature type="region of interest" description="Disordered" evidence="1">
    <location>
        <begin position="632"/>
        <end position="675"/>
    </location>
</feature>
<reference evidence="2" key="1">
    <citation type="submission" date="2020-10" db="EMBL/GenBank/DDBJ databases">
        <title>Genome Sequence of Monilinia vaccinii-corymbosi Sheds Light on Mummy Berry Disease Infection of Blueberry and Mating Type.</title>
        <authorList>
            <person name="Yow A.G."/>
            <person name="Zhang Y."/>
            <person name="Bansal K."/>
            <person name="Eacker S.M."/>
            <person name="Sullivan S."/>
            <person name="Liachko I."/>
            <person name="Cubeta M.A."/>
            <person name="Rollins J.A."/>
            <person name="Ashrafi H."/>
        </authorList>
    </citation>
    <scope>NUCLEOTIDE SEQUENCE</scope>
    <source>
        <strain evidence="2">RL-1</strain>
    </source>
</reference>
<keyword evidence="3" id="KW-1185">Reference proteome</keyword>
<dbReference type="EMBL" id="CP063408">
    <property type="protein sequence ID" value="QSZ34512.1"/>
    <property type="molecule type" value="Genomic_DNA"/>
</dbReference>
<evidence type="ECO:0000313" key="2">
    <source>
        <dbReference type="EMBL" id="QSZ34512.1"/>
    </source>
</evidence>
<feature type="region of interest" description="Disordered" evidence="1">
    <location>
        <begin position="701"/>
        <end position="829"/>
    </location>
</feature>
<feature type="compositionally biased region" description="Basic and acidic residues" evidence="1">
    <location>
        <begin position="811"/>
        <end position="825"/>
    </location>
</feature>
<feature type="compositionally biased region" description="Basic residues" evidence="1">
    <location>
        <begin position="452"/>
        <end position="461"/>
    </location>
</feature>